<reference evidence="2" key="2">
    <citation type="submission" date="2022-01" db="EMBL/GenBank/DDBJ databases">
        <authorList>
            <person name="Hirooka S."/>
            <person name="Miyagishima S.Y."/>
        </authorList>
    </citation>
    <scope>NUCLEOTIDE SEQUENCE</scope>
    <source>
        <strain evidence="2">NBRC 102759</strain>
    </source>
</reference>
<sequence>MAYNKWKTCLLLFILTLFIYHPTFIVAESEIWVSYKNDIFEARINTALFKDFGYYTHMIQQQRLSSLKHKLGLLESRPFWKTKNKAEPIFTEEFTSLPKVAFVSIQLSSVERYVFNSSYCTCSVTSSTTCLKLVDADLFPPSQTCEKYSPCTKYHCTTTGSGLCQRVQRSVPVAGTTTLSGTSFVDCSYATKELAIPVN</sequence>
<keyword evidence="3" id="KW-1185">Reference proteome</keyword>
<evidence type="ECO:0000256" key="1">
    <source>
        <dbReference type="SAM" id="SignalP"/>
    </source>
</evidence>
<evidence type="ECO:0000313" key="3">
    <source>
        <dbReference type="Proteomes" id="UP001061958"/>
    </source>
</evidence>
<proteinExistence type="predicted"/>
<dbReference type="EMBL" id="BQMJ01000045">
    <property type="protein sequence ID" value="GJQ13573.1"/>
    <property type="molecule type" value="Genomic_DNA"/>
</dbReference>
<evidence type="ECO:0000313" key="2">
    <source>
        <dbReference type="EMBL" id="GJQ13573.1"/>
    </source>
</evidence>
<dbReference type="AlphaFoldDB" id="A0A9C7PZ54"/>
<keyword evidence="1" id="KW-0732">Signal</keyword>
<reference evidence="2" key="1">
    <citation type="journal article" date="2022" name="Proc. Natl. Acad. Sci. U.S.A.">
        <title>Life cycle and functional genomics of the unicellular red alga Galdieria for elucidating algal and plant evolution and industrial use.</title>
        <authorList>
            <person name="Hirooka S."/>
            <person name="Itabashi T."/>
            <person name="Ichinose T.M."/>
            <person name="Onuma R."/>
            <person name="Fujiwara T."/>
            <person name="Yamashita S."/>
            <person name="Jong L.W."/>
            <person name="Tomita R."/>
            <person name="Iwane A.H."/>
            <person name="Miyagishima S.Y."/>
        </authorList>
    </citation>
    <scope>NUCLEOTIDE SEQUENCE</scope>
    <source>
        <strain evidence="2">NBRC 102759</strain>
    </source>
</reference>
<dbReference type="Proteomes" id="UP001061958">
    <property type="component" value="Unassembled WGS sequence"/>
</dbReference>
<organism evidence="2 3">
    <name type="scientific">Galdieria partita</name>
    <dbReference type="NCBI Taxonomy" id="83374"/>
    <lineage>
        <taxon>Eukaryota</taxon>
        <taxon>Rhodophyta</taxon>
        <taxon>Bangiophyceae</taxon>
        <taxon>Galdieriales</taxon>
        <taxon>Galdieriaceae</taxon>
        <taxon>Galdieria</taxon>
    </lineage>
</organism>
<protein>
    <submittedName>
        <fullName evidence="2">Uncharacterized protein</fullName>
    </submittedName>
</protein>
<feature type="chain" id="PRO_5038339235" evidence="1">
    <location>
        <begin position="28"/>
        <end position="199"/>
    </location>
</feature>
<accession>A0A9C7PZ54</accession>
<comment type="caution">
    <text evidence="2">The sequence shown here is derived from an EMBL/GenBank/DDBJ whole genome shotgun (WGS) entry which is preliminary data.</text>
</comment>
<name>A0A9C7PZ54_9RHOD</name>
<feature type="signal peptide" evidence="1">
    <location>
        <begin position="1"/>
        <end position="27"/>
    </location>
</feature>
<gene>
    <name evidence="2" type="ORF">GpartN1_g5364.t1</name>
</gene>